<evidence type="ECO:0000259" key="1">
    <source>
        <dbReference type="PROSITE" id="PS50930"/>
    </source>
</evidence>
<reference evidence="2 3" key="1">
    <citation type="submission" date="2020-08" db="EMBL/GenBank/DDBJ databases">
        <title>Genomic Encyclopedia of Type Strains, Phase IV (KMG-IV): sequencing the most valuable type-strain genomes for metagenomic binning, comparative biology and taxonomic classification.</title>
        <authorList>
            <person name="Goeker M."/>
        </authorList>
    </citation>
    <scope>NUCLEOTIDE SEQUENCE [LARGE SCALE GENOMIC DNA]</scope>
    <source>
        <strain evidence="2 3">DSM 17976</strain>
    </source>
</reference>
<keyword evidence="3" id="KW-1185">Reference proteome</keyword>
<name>A0A7W6ERF2_9BACT</name>
<dbReference type="InterPro" id="IPR046947">
    <property type="entry name" value="LytR-like"/>
</dbReference>
<dbReference type="RefSeq" id="WP_183975831.1">
    <property type="nucleotide sequence ID" value="NZ_JACIBY010000007.1"/>
</dbReference>
<dbReference type="GO" id="GO:0003677">
    <property type="term" value="F:DNA binding"/>
    <property type="evidence" value="ECO:0007669"/>
    <property type="project" value="InterPro"/>
</dbReference>
<sequence length="152" mass="17569">MTFFLMVATFLNFGMLILTLKNATSIMSQASYFSLPPLKESRLSHIFVHVGGIPRPIDKFQIVYMQSEVNYTRLFLKNGKSYLESKTLKHFNEVMGNVDFVRIHKSYLVNAKHIVTMTPDNVLLLNGEELPISRRKRRALKKDNALTKFWGN</sequence>
<dbReference type="Gene3D" id="2.40.50.1020">
    <property type="entry name" value="LytTr DNA-binding domain"/>
    <property type="match status" value="1"/>
</dbReference>
<protein>
    <submittedName>
        <fullName evidence="2">Two-component system LytT family response regulator</fullName>
    </submittedName>
</protein>
<evidence type="ECO:0000313" key="2">
    <source>
        <dbReference type="EMBL" id="MBB3839488.1"/>
    </source>
</evidence>
<dbReference type="Pfam" id="PF04397">
    <property type="entry name" value="LytTR"/>
    <property type="match status" value="1"/>
</dbReference>
<comment type="caution">
    <text evidence="2">The sequence shown here is derived from an EMBL/GenBank/DDBJ whole genome shotgun (WGS) entry which is preliminary data.</text>
</comment>
<proteinExistence type="predicted"/>
<organism evidence="2 3">
    <name type="scientific">Runella defluvii</name>
    <dbReference type="NCBI Taxonomy" id="370973"/>
    <lineage>
        <taxon>Bacteria</taxon>
        <taxon>Pseudomonadati</taxon>
        <taxon>Bacteroidota</taxon>
        <taxon>Cytophagia</taxon>
        <taxon>Cytophagales</taxon>
        <taxon>Spirosomataceae</taxon>
        <taxon>Runella</taxon>
    </lineage>
</organism>
<dbReference type="PROSITE" id="PS50930">
    <property type="entry name" value="HTH_LYTTR"/>
    <property type="match status" value="1"/>
</dbReference>
<gene>
    <name evidence="2" type="ORF">FHS57_003497</name>
</gene>
<dbReference type="GO" id="GO:0000156">
    <property type="term" value="F:phosphorelay response regulator activity"/>
    <property type="evidence" value="ECO:0007669"/>
    <property type="project" value="InterPro"/>
</dbReference>
<dbReference type="EMBL" id="JACIBY010000007">
    <property type="protein sequence ID" value="MBB3839488.1"/>
    <property type="molecule type" value="Genomic_DNA"/>
</dbReference>
<dbReference type="InterPro" id="IPR007492">
    <property type="entry name" value="LytTR_DNA-bd_dom"/>
</dbReference>
<dbReference type="SMART" id="SM00850">
    <property type="entry name" value="LytTR"/>
    <property type="match status" value="1"/>
</dbReference>
<dbReference type="Proteomes" id="UP000541352">
    <property type="component" value="Unassembled WGS sequence"/>
</dbReference>
<feature type="domain" description="HTH LytTR-type" evidence="1">
    <location>
        <begin position="62"/>
        <end position="146"/>
    </location>
</feature>
<dbReference type="AlphaFoldDB" id="A0A7W6ERF2"/>
<dbReference type="PANTHER" id="PTHR37299">
    <property type="entry name" value="TRANSCRIPTIONAL REGULATOR-RELATED"/>
    <property type="match status" value="1"/>
</dbReference>
<accession>A0A7W6ERF2</accession>
<evidence type="ECO:0000313" key="3">
    <source>
        <dbReference type="Proteomes" id="UP000541352"/>
    </source>
</evidence>
<dbReference type="PANTHER" id="PTHR37299:SF1">
    <property type="entry name" value="STAGE 0 SPORULATION PROTEIN A HOMOLOG"/>
    <property type="match status" value="1"/>
</dbReference>